<gene>
    <name evidence="2" type="ORF">EYF80_054674</name>
</gene>
<dbReference type="Proteomes" id="UP000314294">
    <property type="component" value="Unassembled WGS sequence"/>
</dbReference>
<name>A0A4Z2F3T6_9TELE</name>
<evidence type="ECO:0000256" key="1">
    <source>
        <dbReference type="SAM" id="MobiDB-lite"/>
    </source>
</evidence>
<organism evidence="2 3">
    <name type="scientific">Liparis tanakae</name>
    <name type="common">Tanaka's snailfish</name>
    <dbReference type="NCBI Taxonomy" id="230148"/>
    <lineage>
        <taxon>Eukaryota</taxon>
        <taxon>Metazoa</taxon>
        <taxon>Chordata</taxon>
        <taxon>Craniata</taxon>
        <taxon>Vertebrata</taxon>
        <taxon>Euteleostomi</taxon>
        <taxon>Actinopterygii</taxon>
        <taxon>Neopterygii</taxon>
        <taxon>Teleostei</taxon>
        <taxon>Neoteleostei</taxon>
        <taxon>Acanthomorphata</taxon>
        <taxon>Eupercaria</taxon>
        <taxon>Perciformes</taxon>
        <taxon>Cottioidei</taxon>
        <taxon>Cottales</taxon>
        <taxon>Liparidae</taxon>
        <taxon>Liparis</taxon>
    </lineage>
</organism>
<keyword evidence="3" id="KW-1185">Reference proteome</keyword>
<accession>A0A4Z2F3T6</accession>
<dbReference type="AlphaFoldDB" id="A0A4Z2F3T6"/>
<protein>
    <submittedName>
        <fullName evidence="2">Uncharacterized protein</fullName>
    </submittedName>
</protein>
<sequence length="113" mass="12553">MKDSPASMLVFPMKCRFFTLCERISSRWPSAIWRGPEHLAMTPRTSSSDKPSRHQKGDLGEETKVSTGTERLSSERQQGSDLLGTQSDTRHHLRARRLLPHAAPCGAGRVPVG</sequence>
<proteinExistence type="predicted"/>
<dbReference type="EMBL" id="SRLO01001820">
    <property type="protein sequence ID" value="TNN35162.1"/>
    <property type="molecule type" value="Genomic_DNA"/>
</dbReference>
<reference evidence="2 3" key="1">
    <citation type="submission" date="2019-03" db="EMBL/GenBank/DDBJ databases">
        <title>First draft genome of Liparis tanakae, snailfish: a comprehensive survey of snailfish specific genes.</title>
        <authorList>
            <person name="Kim W."/>
            <person name="Song I."/>
            <person name="Jeong J.-H."/>
            <person name="Kim D."/>
            <person name="Kim S."/>
            <person name="Ryu S."/>
            <person name="Song J.Y."/>
            <person name="Lee S.K."/>
        </authorList>
    </citation>
    <scope>NUCLEOTIDE SEQUENCE [LARGE SCALE GENOMIC DNA]</scope>
    <source>
        <tissue evidence="2">Muscle</tissue>
    </source>
</reference>
<feature type="compositionally biased region" description="Polar residues" evidence="1">
    <location>
        <begin position="65"/>
        <end position="87"/>
    </location>
</feature>
<evidence type="ECO:0000313" key="2">
    <source>
        <dbReference type="EMBL" id="TNN35162.1"/>
    </source>
</evidence>
<feature type="compositionally biased region" description="Basic and acidic residues" evidence="1">
    <location>
        <begin position="50"/>
        <end position="64"/>
    </location>
</feature>
<comment type="caution">
    <text evidence="2">The sequence shown here is derived from an EMBL/GenBank/DDBJ whole genome shotgun (WGS) entry which is preliminary data.</text>
</comment>
<feature type="region of interest" description="Disordered" evidence="1">
    <location>
        <begin position="34"/>
        <end position="113"/>
    </location>
</feature>
<evidence type="ECO:0000313" key="3">
    <source>
        <dbReference type="Proteomes" id="UP000314294"/>
    </source>
</evidence>